<comment type="caution">
    <text evidence="2">The sequence shown here is derived from an EMBL/GenBank/DDBJ whole genome shotgun (WGS) entry which is preliminary data.</text>
</comment>
<dbReference type="Proteomes" id="UP001313282">
    <property type="component" value="Unassembled WGS sequence"/>
</dbReference>
<name>A0AAN8MQZ1_9PEZI</name>
<accession>A0AAN8MQZ1</accession>
<reference evidence="2 3" key="1">
    <citation type="submission" date="2019-10" db="EMBL/GenBank/DDBJ databases">
        <authorList>
            <person name="Palmer J.M."/>
        </authorList>
    </citation>
    <scope>NUCLEOTIDE SEQUENCE [LARGE SCALE GENOMIC DNA]</scope>
    <source>
        <strain evidence="2 3">TWF718</strain>
    </source>
</reference>
<evidence type="ECO:0000256" key="1">
    <source>
        <dbReference type="SAM" id="SignalP"/>
    </source>
</evidence>
<proteinExistence type="predicted"/>
<protein>
    <submittedName>
        <fullName evidence="2">Uncharacterized protein</fullName>
    </submittedName>
</protein>
<sequence length="408" mass="45164">MKFFSTGSAFVATLAAIQVAHVSADVPSSCLASPVTSCTNAIKSTKTRSLSLTSWCSSVLGCVESTTTLTGDPVTITSTKVVWETYSYDYIETEETLTSEFTDVVTTWSAVTTTTLTPIWTVERFVVMTVQPRARRWDEAAHPKDLLKRAKTTSICPSAIETQACSCILTACAPVATKDARSTVREKVTETSVSIVDVPITYTNIEWAGTFTTFVEEYTETETTGVLSTHTTTIKCTPSSTNSFFYLQATDAPPVNGQYWWVAPSNPRLLRFSIEATFTPDILDATVFSLDSANRLITRHKGGTLYANIDSWGGFQLVHHLTRGEMQYRNYNYMRCEARPPSGKYPGEFKELYCLADGYFKNDVFNYCPIYLEWFNAPLVLGTSWSETAPDCFPIVFLIKPVCGGDEA</sequence>
<feature type="chain" id="PRO_5042836879" evidence="1">
    <location>
        <begin position="25"/>
        <end position="408"/>
    </location>
</feature>
<dbReference type="EMBL" id="JAVHNR010000010">
    <property type="protein sequence ID" value="KAK6331879.1"/>
    <property type="molecule type" value="Genomic_DNA"/>
</dbReference>
<feature type="signal peptide" evidence="1">
    <location>
        <begin position="1"/>
        <end position="24"/>
    </location>
</feature>
<organism evidence="2 3">
    <name type="scientific">Orbilia javanica</name>
    <dbReference type="NCBI Taxonomy" id="47235"/>
    <lineage>
        <taxon>Eukaryota</taxon>
        <taxon>Fungi</taxon>
        <taxon>Dikarya</taxon>
        <taxon>Ascomycota</taxon>
        <taxon>Pezizomycotina</taxon>
        <taxon>Orbiliomycetes</taxon>
        <taxon>Orbiliales</taxon>
        <taxon>Orbiliaceae</taxon>
        <taxon>Orbilia</taxon>
    </lineage>
</organism>
<keyword evidence="1" id="KW-0732">Signal</keyword>
<evidence type="ECO:0000313" key="2">
    <source>
        <dbReference type="EMBL" id="KAK6331879.1"/>
    </source>
</evidence>
<dbReference type="AlphaFoldDB" id="A0AAN8MQZ1"/>
<keyword evidence="3" id="KW-1185">Reference proteome</keyword>
<gene>
    <name evidence="2" type="ORF">TWF718_002418</name>
</gene>
<evidence type="ECO:0000313" key="3">
    <source>
        <dbReference type="Proteomes" id="UP001313282"/>
    </source>
</evidence>